<evidence type="ECO:0000256" key="2">
    <source>
        <dbReference type="ARBA" id="ARBA00022771"/>
    </source>
</evidence>
<dbReference type="SUPFAM" id="SSF57845">
    <property type="entry name" value="B-box zinc-binding domain"/>
    <property type="match status" value="1"/>
</dbReference>
<dbReference type="KEGG" id="ipu:108258768"/>
<keyword evidence="3" id="KW-0862">Zinc</keyword>
<gene>
    <name evidence="9" type="primary">LOC108258768</name>
</gene>
<evidence type="ECO:0000313" key="9">
    <source>
        <dbReference type="RefSeq" id="XP_017313149.2"/>
    </source>
</evidence>
<dbReference type="OrthoDB" id="654191at2759"/>
<keyword evidence="1" id="KW-0479">Metal-binding</keyword>
<dbReference type="PROSITE" id="PS50119">
    <property type="entry name" value="ZF_BBOX"/>
    <property type="match status" value="1"/>
</dbReference>
<dbReference type="Proteomes" id="UP000221080">
    <property type="component" value="Chromosome 26"/>
</dbReference>
<protein>
    <submittedName>
        <fullName evidence="9">E3 ubiquitin-protein ligase TRIM17</fullName>
    </submittedName>
</protein>
<evidence type="ECO:0000256" key="1">
    <source>
        <dbReference type="ARBA" id="ARBA00022723"/>
    </source>
</evidence>
<dbReference type="SUPFAM" id="SSF57850">
    <property type="entry name" value="RING/U-box"/>
    <property type="match status" value="1"/>
</dbReference>
<dbReference type="InterPro" id="IPR017907">
    <property type="entry name" value="Znf_RING_CS"/>
</dbReference>
<dbReference type="RefSeq" id="XP_017313149.2">
    <property type="nucleotide sequence ID" value="XM_017457660.3"/>
</dbReference>
<dbReference type="InterPro" id="IPR013083">
    <property type="entry name" value="Znf_RING/FYVE/PHD"/>
</dbReference>
<dbReference type="InterPro" id="IPR000315">
    <property type="entry name" value="Znf_B-box"/>
</dbReference>
<dbReference type="SMART" id="SM00184">
    <property type="entry name" value="RING"/>
    <property type="match status" value="1"/>
</dbReference>
<reference evidence="8" key="1">
    <citation type="journal article" date="2016" name="Nat. Commun.">
        <title>The channel catfish genome sequence provides insights into the evolution of scale formation in teleosts.</title>
        <authorList>
            <person name="Liu Z."/>
            <person name="Liu S."/>
            <person name="Yao J."/>
            <person name="Bao L."/>
            <person name="Zhang J."/>
            <person name="Li Y."/>
            <person name="Jiang C."/>
            <person name="Sun L."/>
            <person name="Wang R."/>
            <person name="Zhang Y."/>
            <person name="Zhou T."/>
            <person name="Zeng Q."/>
            <person name="Fu Q."/>
            <person name="Gao S."/>
            <person name="Li N."/>
            <person name="Koren S."/>
            <person name="Jiang Y."/>
            <person name="Zimin A."/>
            <person name="Xu P."/>
            <person name="Phillippy A.M."/>
            <person name="Geng X."/>
            <person name="Song L."/>
            <person name="Sun F."/>
            <person name="Li C."/>
            <person name="Wang X."/>
            <person name="Chen A."/>
            <person name="Jin Y."/>
            <person name="Yuan Z."/>
            <person name="Yang Y."/>
            <person name="Tan S."/>
            <person name="Peatman E."/>
            <person name="Lu J."/>
            <person name="Qin Z."/>
            <person name="Dunham R."/>
            <person name="Li Z."/>
            <person name="Sonstegard T."/>
            <person name="Feng J."/>
            <person name="Danzmann R.G."/>
            <person name="Schroeder S."/>
            <person name="Scheffler B."/>
            <person name="Duke M.V."/>
            <person name="Ballard L."/>
            <person name="Kucuktas H."/>
            <person name="Kaltenboeck L."/>
            <person name="Liu H."/>
            <person name="Armbruster J."/>
            <person name="Xie Y."/>
            <person name="Kirby M.L."/>
            <person name="Tian Y."/>
            <person name="Flanagan M.E."/>
            <person name="Mu W."/>
            <person name="Waldbieser G.C."/>
        </authorList>
    </citation>
    <scope>NUCLEOTIDE SEQUENCE [LARGE SCALE GENOMIC DNA]</scope>
    <source>
        <strain evidence="8">SDA103</strain>
    </source>
</reference>
<evidence type="ECO:0000259" key="7">
    <source>
        <dbReference type="PROSITE" id="PS50119"/>
    </source>
</evidence>
<evidence type="ECO:0000259" key="6">
    <source>
        <dbReference type="PROSITE" id="PS50089"/>
    </source>
</evidence>
<organism evidence="8 9">
    <name type="scientific">Ictalurus punctatus</name>
    <name type="common">Channel catfish</name>
    <name type="synonym">Silurus punctatus</name>
    <dbReference type="NCBI Taxonomy" id="7998"/>
    <lineage>
        <taxon>Eukaryota</taxon>
        <taxon>Metazoa</taxon>
        <taxon>Chordata</taxon>
        <taxon>Craniata</taxon>
        <taxon>Vertebrata</taxon>
        <taxon>Euteleostomi</taxon>
        <taxon>Actinopterygii</taxon>
        <taxon>Neopterygii</taxon>
        <taxon>Teleostei</taxon>
        <taxon>Ostariophysi</taxon>
        <taxon>Siluriformes</taxon>
        <taxon>Ictaluridae</taxon>
        <taxon>Ictalurus</taxon>
    </lineage>
</organism>
<feature type="coiled-coil region" evidence="5">
    <location>
        <begin position="188"/>
        <end position="215"/>
    </location>
</feature>
<dbReference type="Gene3D" id="3.30.160.60">
    <property type="entry name" value="Classic Zinc Finger"/>
    <property type="match status" value="1"/>
</dbReference>
<dbReference type="Pfam" id="PF00643">
    <property type="entry name" value="zf-B_box"/>
    <property type="match status" value="1"/>
</dbReference>
<feature type="domain" description="B box-type" evidence="7">
    <location>
        <begin position="86"/>
        <end position="126"/>
    </location>
</feature>
<evidence type="ECO:0000313" key="8">
    <source>
        <dbReference type="Proteomes" id="UP000221080"/>
    </source>
</evidence>
<evidence type="ECO:0000256" key="3">
    <source>
        <dbReference type="ARBA" id="ARBA00022833"/>
    </source>
</evidence>
<reference evidence="9" key="2">
    <citation type="submission" date="2025-08" db="UniProtKB">
        <authorList>
            <consortium name="RefSeq"/>
        </authorList>
    </citation>
    <scope>IDENTIFICATION</scope>
    <source>
        <tissue evidence="9">Blood</tissue>
    </source>
</reference>
<evidence type="ECO:0000256" key="4">
    <source>
        <dbReference type="PROSITE-ProRule" id="PRU00024"/>
    </source>
</evidence>
<dbReference type="Gene3D" id="3.30.40.10">
    <property type="entry name" value="Zinc/RING finger domain, C3HC4 (zinc finger)"/>
    <property type="match status" value="1"/>
</dbReference>
<dbReference type="PROSITE" id="PS50089">
    <property type="entry name" value="ZF_RING_2"/>
    <property type="match status" value="1"/>
</dbReference>
<dbReference type="SMART" id="SM00336">
    <property type="entry name" value="BBOX"/>
    <property type="match status" value="1"/>
</dbReference>
<sequence>MASSHTDLEENLKCSICLEIFKDPVVLRCSHSFCKECLESTWCQKLVKECPLCRHTTKRSPFKNLSLKGACESFVEEKRRRISAQNQGVLCDVHGLKHELFCIDDQKLVCLKCVSQDHKKHNFCSIDKAAEEHRNKLQKPLQELESKLQTLINKKATFATIARKLQAQGQQTETQIKEEFKKLYQFLREEEEARLSALRDEQKKKQEKIMEKTAEVEGLHTSLSEQIKKIKDDLKHDANLFLHNFRDTEER</sequence>
<dbReference type="AlphaFoldDB" id="A0A2D0Q4C5"/>
<accession>A0A2D0Q4C5</accession>
<feature type="domain" description="RING-type" evidence="6">
    <location>
        <begin position="14"/>
        <end position="54"/>
    </location>
</feature>
<name>A0A2D0Q4C5_ICTPU</name>
<dbReference type="PROSITE" id="PS00518">
    <property type="entry name" value="ZF_RING_1"/>
    <property type="match status" value="1"/>
</dbReference>
<dbReference type="InterPro" id="IPR050143">
    <property type="entry name" value="TRIM/RBCC"/>
</dbReference>
<dbReference type="Pfam" id="PF13445">
    <property type="entry name" value="zf-RING_UBOX"/>
    <property type="match status" value="1"/>
</dbReference>
<keyword evidence="2 4" id="KW-0863">Zinc-finger</keyword>
<keyword evidence="5" id="KW-0175">Coiled coil</keyword>
<dbReference type="InterPro" id="IPR027370">
    <property type="entry name" value="Znf-RING_euk"/>
</dbReference>
<keyword evidence="8" id="KW-1185">Reference proteome</keyword>
<proteinExistence type="predicted"/>
<dbReference type="InterPro" id="IPR001841">
    <property type="entry name" value="Znf_RING"/>
</dbReference>
<dbReference type="GO" id="GO:0008270">
    <property type="term" value="F:zinc ion binding"/>
    <property type="evidence" value="ECO:0007669"/>
    <property type="project" value="UniProtKB-KW"/>
</dbReference>
<dbReference type="PANTHER" id="PTHR24103">
    <property type="entry name" value="E3 UBIQUITIN-PROTEIN LIGASE TRIM"/>
    <property type="match status" value="1"/>
</dbReference>
<dbReference type="GeneID" id="108258768"/>
<evidence type="ECO:0000256" key="5">
    <source>
        <dbReference type="SAM" id="Coils"/>
    </source>
</evidence>